<evidence type="ECO:0000256" key="1">
    <source>
        <dbReference type="SAM" id="Phobius"/>
    </source>
</evidence>
<evidence type="ECO:0000313" key="2">
    <source>
        <dbReference type="EMBL" id="RUS98709.1"/>
    </source>
</evidence>
<reference evidence="2 3" key="1">
    <citation type="journal article" date="2019" name="Genome Biol. Evol.">
        <title>Day and night: Metabolic profiles and evolutionary relationships of six axenic non-marine cyanobacteria.</title>
        <authorList>
            <person name="Will S.E."/>
            <person name="Henke P."/>
            <person name="Boedeker C."/>
            <person name="Huang S."/>
            <person name="Brinkmann H."/>
            <person name="Rohde M."/>
            <person name="Jarek M."/>
            <person name="Friedl T."/>
            <person name="Seufert S."/>
            <person name="Schumacher M."/>
            <person name="Overmann J."/>
            <person name="Neumann-Schaal M."/>
            <person name="Petersen J."/>
        </authorList>
    </citation>
    <scope>NUCLEOTIDE SEQUENCE [LARGE SCALE GENOMIC DNA]</scope>
    <source>
        <strain evidence="2 3">SAG 1403-4b</strain>
    </source>
</reference>
<feature type="transmembrane region" description="Helical" evidence="1">
    <location>
        <begin position="48"/>
        <end position="68"/>
    </location>
</feature>
<evidence type="ECO:0008006" key="4">
    <source>
        <dbReference type="Google" id="ProtNLM"/>
    </source>
</evidence>
<dbReference type="EMBL" id="RSCM01000002">
    <property type="protein sequence ID" value="RUS98709.1"/>
    <property type="molecule type" value="Genomic_DNA"/>
</dbReference>
<dbReference type="Proteomes" id="UP000276103">
    <property type="component" value="Unassembled WGS sequence"/>
</dbReference>
<dbReference type="AlphaFoldDB" id="A0A433UXY1"/>
<keyword evidence="1" id="KW-1133">Transmembrane helix</keyword>
<gene>
    <name evidence="2" type="ORF">DSM107003_07280</name>
</gene>
<accession>A0A433UXY1</accession>
<evidence type="ECO:0000313" key="3">
    <source>
        <dbReference type="Proteomes" id="UP000276103"/>
    </source>
</evidence>
<name>A0A433UXY1_ANAVA</name>
<keyword evidence="1" id="KW-0472">Membrane</keyword>
<keyword evidence="1" id="KW-0812">Transmembrane</keyword>
<proteinExistence type="predicted"/>
<protein>
    <recommendedName>
        <fullName evidence="4">DUF3040 domain-containing protein</fullName>
    </recommendedName>
</protein>
<organism evidence="2 3">
    <name type="scientific">Trichormus variabilis SAG 1403-4b</name>
    <dbReference type="NCBI Taxonomy" id="447716"/>
    <lineage>
        <taxon>Bacteria</taxon>
        <taxon>Bacillati</taxon>
        <taxon>Cyanobacteriota</taxon>
        <taxon>Cyanophyceae</taxon>
        <taxon>Nostocales</taxon>
        <taxon>Nostocaceae</taxon>
        <taxon>Trichormus</taxon>
    </lineage>
</organism>
<comment type="caution">
    <text evidence="2">The sequence shown here is derived from an EMBL/GenBank/DDBJ whole genome shotgun (WGS) entry which is preliminary data.</text>
</comment>
<sequence length="101" mass="11463">MKSPDEHNQDIQRQVEKRLREMDDQIHAIDAPFYKTQKHQPEQSQKPWLKKVILAGKFFGLAVAALVAVRVASVLAGVVIFGALAFLTYKLFLESKIKNSK</sequence>
<keyword evidence="3" id="KW-1185">Reference proteome</keyword>
<dbReference type="OrthoDB" id="495492at2"/>
<feature type="transmembrane region" description="Helical" evidence="1">
    <location>
        <begin position="74"/>
        <end position="93"/>
    </location>
</feature>
<dbReference type="RefSeq" id="WP_127052314.1">
    <property type="nucleotide sequence ID" value="NZ_RSCM01000002.1"/>
</dbReference>